<evidence type="ECO:0000256" key="13">
    <source>
        <dbReference type="ARBA" id="ARBA00041418"/>
    </source>
</evidence>
<evidence type="ECO:0000256" key="8">
    <source>
        <dbReference type="ARBA" id="ARBA00023136"/>
    </source>
</evidence>
<keyword evidence="6" id="KW-0573">Peptidoglycan synthesis</keyword>
<keyword evidence="5" id="KW-0133">Cell shape</keyword>
<comment type="subcellular location">
    <subcellularLocation>
        <location evidence="1">Membrane</location>
        <topology evidence="1">Multi-pass membrane protein</topology>
    </subcellularLocation>
</comment>
<feature type="transmembrane region" description="Helical" evidence="16">
    <location>
        <begin position="151"/>
        <end position="170"/>
    </location>
</feature>
<evidence type="ECO:0000256" key="15">
    <source>
        <dbReference type="ARBA" id="ARBA00049902"/>
    </source>
</evidence>
<dbReference type="EMBL" id="FLUO01000001">
    <property type="protein sequence ID" value="SBV99883.1"/>
    <property type="molecule type" value="Genomic_DNA"/>
</dbReference>
<keyword evidence="7 16" id="KW-1133">Transmembrane helix</keyword>
<keyword evidence="2" id="KW-0328">Glycosyltransferase</keyword>
<sequence>MTRIVARSFTRADTSVLGRWWWTVDRWTLSALAVLITVGMMLIVAASPMKKGGMEALHFVVRQGVFVPFAIALIFFLSLQTPKTIRRAAAIGFLVTLGLMALTLVAGAEVKGATRWIKFGGFSLQASEMMKPCFVVATAWMLASHREDPTFPGVHIAIAMLGVTLGLLILQPDFGMSVVVTATWCGQLFLAGLPMLWIVGLGLLGAGGAVAAYTFLPHVQSRIDRFLDPSTGDTYQITKALQAFQNGSLFGRGPGEGRVKEVLPDAHTDFIFAVAGEEFGMILCLLLIALFAFVVLRGFVIAMKDESLFRLLAVAGLLAEFGMQAFINMGSSLSLIPTKGMTLPFISYGGSSLLGLSMAMGAVLALTRKQTDRGEG</sequence>
<evidence type="ECO:0000256" key="9">
    <source>
        <dbReference type="ARBA" id="ARBA00032370"/>
    </source>
</evidence>
<feature type="transmembrane region" description="Helical" evidence="16">
    <location>
        <begin position="27"/>
        <end position="47"/>
    </location>
</feature>
<dbReference type="GO" id="GO:0032153">
    <property type="term" value="C:cell division site"/>
    <property type="evidence" value="ECO:0007669"/>
    <property type="project" value="TreeGrafter"/>
</dbReference>
<evidence type="ECO:0000256" key="2">
    <source>
        <dbReference type="ARBA" id="ARBA00022676"/>
    </source>
</evidence>
<feature type="transmembrane region" description="Helical" evidence="16">
    <location>
        <begin position="347"/>
        <end position="366"/>
    </location>
</feature>
<evidence type="ECO:0000256" key="5">
    <source>
        <dbReference type="ARBA" id="ARBA00022960"/>
    </source>
</evidence>
<feature type="transmembrane region" description="Helical" evidence="16">
    <location>
        <begin position="308"/>
        <end position="327"/>
    </location>
</feature>
<evidence type="ECO:0000256" key="4">
    <source>
        <dbReference type="ARBA" id="ARBA00022692"/>
    </source>
</evidence>
<keyword evidence="8 16" id="KW-0472">Membrane</keyword>
<feature type="transmembrane region" description="Helical" evidence="16">
    <location>
        <begin position="270"/>
        <end position="296"/>
    </location>
</feature>
<feature type="transmembrane region" description="Helical" evidence="16">
    <location>
        <begin position="191"/>
        <end position="216"/>
    </location>
</feature>
<feature type="transmembrane region" description="Helical" evidence="16">
    <location>
        <begin position="59"/>
        <end position="79"/>
    </location>
</feature>
<dbReference type="PANTHER" id="PTHR30474">
    <property type="entry name" value="CELL CYCLE PROTEIN"/>
    <property type="match status" value="1"/>
</dbReference>
<evidence type="ECO:0000313" key="17">
    <source>
        <dbReference type="EMBL" id="SBV99883.1"/>
    </source>
</evidence>
<evidence type="ECO:0000256" key="10">
    <source>
        <dbReference type="ARBA" id="ARBA00033270"/>
    </source>
</evidence>
<dbReference type="GO" id="GO:0008955">
    <property type="term" value="F:peptidoglycan glycosyltransferase activity"/>
    <property type="evidence" value="ECO:0007669"/>
    <property type="project" value="UniProtKB-EC"/>
</dbReference>
<evidence type="ECO:0000256" key="7">
    <source>
        <dbReference type="ARBA" id="ARBA00022989"/>
    </source>
</evidence>
<evidence type="ECO:0000256" key="1">
    <source>
        <dbReference type="ARBA" id="ARBA00004141"/>
    </source>
</evidence>
<dbReference type="Pfam" id="PF01098">
    <property type="entry name" value="FTSW_RODA_SPOVE"/>
    <property type="match status" value="1"/>
</dbReference>
<evidence type="ECO:0000256" key="3">
    <source>
        <dbReference type="ARBA" id="ARBA00022679"/>
    </source>
</evidence>
<evidence type="ECO:0000256" key="6">
    <source>
        <dbReference type="ARBA" id="ARBA00022984"/>
    </source>
</evidence>
<dbReference type="GO" id="GO:0008360">
    <property type="term" value="P:regulation of cell shape"/>
    <property type="evidence" value="ECO:0007669"/>
    <property type="project" value="UniProtKB-KW"/>
</dbReference>
<feature type="transmembrane region" description="Helical" evidence="16">
    <location>
        <begin position="85"/>
        <end position="108"/>
    </location>
</feature>
<dbReference type="EC" id="2.4.99.28" evidence="14"/>
<comment type="catalytic activity">
    <reaction evidence="15">
        <text>[GlcNAc-(1-&gt;4)-Mur2Ac(oyl-L-Ala-gamma-D-Glu-L-Lys-D-Ala-D-Ala)](n)-di-trans,octa-cis-undecaprenyl diphosphate + beta-D-GlcNAc-(1-&gt;4)-Mur2Ac(oyl-L-Ala-gamma-D-Glu-L-Lys-D-Ala-D-Ala)-di-trans,octa-cis-undecaprenyl diphosphate = [GlcNAc-(1-&gt;4)-Mur2Ac(oyl-L-Ala-gamma-D-Glu-L-Lys-D-Ala-D-Ala)](n+1)-di-trans,octa-cis-undecaprenyl diphosphate + di-trans,octa-cis-undecaprenyl diphosphate + H(+)</text>
        <dbReference type="Rhea" id="RHEA:23708"/>
        <dbReference type="Rhea" id="RHEA-COMP:9602"/>
        <dbReference type="Rhea" id="RHEA-COMP:9603"/>
        <dbReference type="ChEBI" id="CHEBI:15378"/>
        <dbReference type="ChEBI" id="CHEBI:58405"/>
        <dbReference type="ChEBI" id="CHEBI:60033"/>
        <dbReference type="ChEBI" id="CHEBI:78435"/>
        <dbReference type="EC" id="2.4.99.28"/>
    </reaction>
</comment>
<dbReference type="GO" id="GO:0015648">
    <property type="term" value="F:lipid-linked peptidoglycan transporter activity"/>
    <property type="evidence" value="ECO:0007669"/>
    <property type="project" value="TreeGrafter"/>
</dbReference>
<name>A0A212JKB3_9PROT</name>
<evidence type="ECO:0000256" key="12">
    <source>
        <dbReference type="ARBA" id="ARBA00041185"/>
    </source>
</evidence>
<gene>
    <name evidence="17" type="primary">ftsW</name>
    <name evidence="17" type="ORF">KL86APRO_11228</name>
</gene>
<dbReference type="PANTHER" id="PTHR30474:SF2">
    <property type="entry name" value="PEPTIDOGLYCAN GLYCOSYLTRANSFERASE FTSW-RELATED"/>
    <property type="match status" value="1"/>
</dbReference>
<dbReference type="InterPro" id="IPR001182">
    <property type="entry name" value="FtsW/RodA"/>
</dbReference>
<evidence type="ECO:0000256" key="11">
    <source>
        <dbReference type="ARBA" id="ARBA00038053"/>
    </source>
</evidence>
<dbReference type="GO" id="GO:0009252">
    <property type="term" value="P:peptidoglycan biosynthetic process"/>
    <property type="evidence" value="ECO:0007669"/>
    <property type="project" value="UniProtKB-KW"/>
</dbReference>
<dbReference type="GO" id="GO:0051301">
    <property type="term" value="P:cell division"/>
    <property type="evidence" value="ECO:0007669"/>
    <property type="project" value="InterPro"/>
</dbReference>
<dbReference type="AlphaFoldDB" id="A0A212JKB3"/>
<evidence type="ECO:0000256" key="14">
    <source>
        <dbReference type="ARBA" id="ARBA00044770"/>
    </source>
</evidence>
<accession>A0A212JKB3</accession>
<protein>
    <recommendedName>
        <fullName evidence="12">Probable peptidoglycan glycosyltransferase FtsW</fullName>
        <ecNumber evidence="14">2.4.99.28</ecNumber>
    </recommendedName>
    <alternativeName>
        <fullName evidence="13">Cell division protein FtsW</fullName>
    </alternativeName>
    <alternativeName>
        <fullName evidence="10">Cell wall polymerase</fullName>
    </alternativeName>
    <alternativeName>
        <fullName evidence="9">Peptidoglycan polymerase</fullName>
    </alternativeName>
</protein>
<keyword evidence="4 16" id="KW-0812">Transmembrane</keyword>
<comment type="similarity">
    <text evidence="11">Belongs to the SEDS family. FtsW subfamily.</text>
</comment>
<dbReference type="GO" id="GO:0005886">
    <property type="term" value="C:plasma membrane"/>
    <property type="evidence" value="ECO:0007669"/>
    <property type="project" value="TreeGrafter"/>
</dbReference>
<evidence type="ECO:0000256" key="16">
    <source>
        <dbReference type="SAM" id="Phobius"/>
    </source>
</evidence>
<proteinExistence type="inferred from homology"/>
<reference evidence="17" key="1">
    <citation type="submission" date="2016-04" db="EMBL/GenBank/DDBJ databases">
        <authorList>
            <person name="Evans L.H."/>
            <person name="Alamgir A."/>
            <person name="Owens N."/>
            <person name="Weber N.D."/>
            <person name="Virtaneva K."/>
            <person name="Barbian K."/>
            <person name="Babar A."/>
            <person name="Rosenke K."/>
        </authorList>
    </citation>
    <scope>NUCLEOTIDE SEQUENCE</scope>
    <source>
        <strain evidence="17">86</strain>
    </source>
</reference>
<keyword evidence="3" id="KW-0808">Transferase</keyword>
<organism evidence="17">
    <name type="scientific">uncultured Alphaproteobacteria bacterium</name>
    <dbReference type="NCBI Taxonomy" id="91750"/>
    <lineage>
        <taxon>Bacteria</taxon>
        <taxon>Pseudomonadati</taxon>
        <taxon>Pseudomonadota</taxon>
        <taxon>Alphaproteobacteria</taxon>
        <taxon>environmental samples</taxon>
    </lineage>
</organism>